<name>A0ABX3V1H3_9MYCO</name>
<sequence length="60" mass="6981">MGLCCRPLRVLVRRRWVVARCLLRRRVRCLRLLQVLLAPLGYYLWVAAVVAVAGWAATFR</sequence>
<proteinExistence type="predicted"/>
<keyword evidence="1" id="KW-0812">Transmembrane</keyword>
<dbReference type="Proteomes" id="UP000193811">
    <property type="component" value="Unassembled WGS sequence"/>
</dbReference>
<feature type="transmembrane region" description="Helical" evidence="1">
    <location>
        <begin position="32"/>
        <end position="57"/>
    </location>
</feature>
<protein>
    <submittedName>
        <fullName evidence="2">Uncharacterized protein</fullName>
    </submittedName>
</protein>
<evidence type="ECO:0000313" key="3">
    <source>
        <dbReference type="Proteomes" id="UP000193811"/>
    </source>
</evidence>
<evidence type="ECO:0000256" key="1">
    <source>
        <dbReference type="SAM" id="Phobius"/>
    </source>
</evidence>
<dbReference type="EMBL" id="LQOP01000029">
    <property type="protein sequence ID" value="ORV21640.1"/>
    <property type="molecule type" value="Genomic_DNA"/>
</dbReference>
<accession>A0ABX3V1H3</accession>
<gene>
    <name evidence="2" type="ORF">AWB98_26630</name>
</gene>
<reference evidence="2 3" key="1">
    <citation type="submission" date="2016-01" db="EMBL/GenBank/DDBJ databases">
        <title>The new phylogeny of the genus Mycobacterium.</title>
        <authorList>
            <person name="Tarcisio F."/>
            <person name="Conor M."/>
            <person name="Antonella G."/>
            <person name="Elisabetta G."/>
            <person name="Giulia F.S."/>
            <person name="Sara T."/>
            <person name="Anna F."/>
            <person name="Clotilde B."/>
            <person name="Roberto B."/>
            <person name="Veronica D.S."/>
            <person name="Fabio R."/>
            <person name="Monica P."/>
            <person name="Olivier J."/>
            <person name="Enrico T."/>
            <person name="Nicola S."/>
        </authorList>
    </citation>
    <scope>NUCLEOTIDE SEQUENCE [LARGE SCALE GENOMIC DNA]</scope>
    <source>
        <strain evidence="2 3">CCUG 50187</strain>
    </source>
</reference>
<keyword evidence="1" id="KW-1133">Transmembrane helix</keyword>
<organism evidence="2 3">
    <name type="scientific">Mycolicibacterium conceptionense</name>
    <dbReference type="NCBI Taxonomy" id="451644"/>
    <lineage>
        <taxon>Bacteria</taxon>
        <taxon>Bacillati</taxon>
        <taxon>Actinomycetota</taxon>
        <taxon>Actinomycetes</taxon>
        <taxon>Mycobacteriales</taxon>
        <taxon>Mycobacteriaceae</taxon>
        <taxon>Mycolicibacterium</taxon>
    </lineage>
</organism>
<evidence type="ECO:0000313" key="2">
    <source>
        <dbReference type="EMBL" id="ORV21640.1"/>
    </source>
</evidence>
<keyword evidence="3" id="KW-1185">Reference proteome</keyword>
<keyword evidence="1" id="KW-0472">Membrane</keyword>
<comment type="caution">
    <text evidence="2">The sequence shown here is derived from an EMBL/GenBank/DDBJ whole genome shotgun (WGS) entry which is preliminary data.</text>
</comment>